<dbReference type="AlphaFoldDB" id="A0A1Z3HRE5"/>
<organism evidence="2 3">
    <name type="scientific">Halomicronema hongdechloris C2206</name>
    <dbReference type="NCBI Taxonomy" id="1641165"/>
    <lineage>
        <taxon>Bacteria</taxon>
        <taxon>Bacillati</taxon>
        <taxon>Cyanobacteriota</taxon>
        <taxon>Cyanophyceae</taxon>
        <taxon>Nodosilineales</taxon>
        <taxon>Nodosilineaceae</taxon>
        <taxon>Halomicronema</taxon>
    </lineage>
</organism>
<dbReference type="CDD" id="cd00761">
    <property type="entry name" value="Glyco_tranf_GTA_type"/>
    <property type="match status" value="1"/>
</dbReference>
<sequence>MKNLLPVETLLAELGAFGKLPKNNVFHREWTQENQEQDFKTALNSPLFALHKTSDVNDIESIQIDDARRVLRLKRQIASWIVEYAELIGGVEWARLSHQSEIQEKAELIATQSLETKAEILRLQRRIVKRFIDGRRNYFEREQSASFDEIEAMAKEKREIFIIIKFMDEAPHIRATLKSLVNQKSIDMERVVIVAVDNNSTDGSDKIVKLVIAENTSRARIIYTNQPISGGGSAARFGVDRIISTIYEMCLHDNDWERLERAIIAVSDGDTVYHPQLLADNVAILNTDSTVDGVMPFLTYKYTAALRLFAKYTSRFSEDLRPHANCAKAVAVPVDLSTIEAYIQIPRHQRRVIDDETIELIIIDREGVETIRIVKLNNRDALGRKFAALIDNEGHLAYVLSNRTIVLDEAPVSGTDAALVYLENDSVKEDEKWRWHAVIGHDLFLSWAFEEMGLPEESIFPDTSDALKMFRVWSFAVGGQHQLKKPDLNIVTGTDYQSGRVLQAVGNVIRLGPAHAYSETEIDRLIKMIRNFAKGQSVFYGETRSSNVERASGLYLHMTRIQNAVENEVRNFSEDFFREVVFPERIIFPLRWILQNAVRFYAHKEPCARDIVEQRVLNTIFSPETVVQIKQKWITETTIATIRSVEYINKQKQAEKTAEGIIKEHYREIMSFYKKTLQSFFDAYQIEPQHYSWLLEGVEQSRNALVEDLPRVHPSAVWQGKEFVIDNARGQVLKFYSSS</sequence>
<dbReference type="SUPFAM" id="SSF53448">
    <property type="entry name" value="Nucleotide-diphospho-sugar transferases"/>
    <property type="match status" value="1"/>
</dbReference>
<dbReference type="KEGG" id="hhg:XM38_038500"/>
<reference evidence="2 3" key="1">
    <citation type="journal article" date="2016" name="Biochim. Biophys. Acta">
        <title>Characterization of red-shifted phycobilisomes isolated from the chlorophyll f-containing cyanobacterium Halomicronema hongdechloris.</title>
        <authorList>
            <person name="Li Y."/>
            <person name="Lin Y."/>
            <person name="Garvey C.J."/>
            <person name="Birch D."/>
            <person name="Corkery R.W."/>
            <person name="Loughlin P.C."/>
            <person name="Scheer H."/>
            <person name="Willows R.D."/>
            <person name="Chen M."/>
        </authorList>
    </citation>
    <scope>NUCLEOTIDE SEQUENCE [LARGE SCALE GENOMIC DNA]</scope>
    <source>
        <strain evidence="2 3">C2206</strain>
    </source>
</reference>
<dbReference type="Proteomes" id="UP000191901">
    <property type="component" value="Chromosome"/>
</dbReference>
<name>A0A1Z3HRE5_9CYAN</name>
<proteinExistence type="predicted"/>
<dbReference type="InterPro" id="IPR001173">
    <property type="entry name" value="Glyco_trans_2-like"/>
</dbReference>
<dbReference type="InterPro" id="IPR029044">
    <property type="entry name" value="Nucleotide-diphossugar_trans"/>
</dbReference>
<gene>
    <name evidence="2" type="ORF">XM38_038500</name>
</gene>
<dbReference type="EMBL" id="CP021983">
    <property type="protein sequence ID" value="ASC72890.1"/>
    <property type="molecule type" value="Genomic_DNA"/>
</dbReference>
<dbReference type="Pfam" id="PF00535">
    <property type="entry name" value="Glycos_transf_2"/>
    <property type="match status" value="1"/>
</dbReference>
<feature type="domain" description="Glycosyltransferase 2-like" evidence="1">
    <location>
        <begin position="162"/>
        <end position="288"/>
    </location>
</feature>
<dbReference type="Gene3D" id="3.90.550.10">
    <property type="entry name" value="Spore Coat Polysaccharide Biosynthesis Protein SpsA, Chain A"/>
    <property type="match status" value="1"/>
</dbReference>
<evidence type="ECO:0000259" key="1">
    <source>
        <dbReference type="Pfam" id="PF00535"/>
    </source>
</evidence>
<dbReference type="OrthoDB" id="3396578at2"/>
<accession>A0A1Z3HRE5</accession>
<protein>
    <recommendedName>
        <fullName evidence="1">Glycosyltransferase 2-like domain-containing protein</fullName>
    </recommendedName>
</protein>
<dbReference type="STRING" id="1641165.XM38_03175"/>
<evidence type="ECO:0000313" key="3">
    <source>
        <dbReference type="Proteomes" id="UP000191901"/>
    </source>
</evidence>
<evidence type="ECO:0000313" key="2">
    <source>
        <dbReference type="EMBL" id="ASC72890.1"/>
    </source>
</evidence>
<keyword evidence="3" id="KW-1185">Reference proteome</keyword>
<dbReference type="RefSeq" id="WP_080805844.1">
    <property type="nucleotide sequence ID" value="NZ_CP021983.2"/>
</dbReference>